<dbReference type="PANTHER" id="PTHR42749:SF1">
    <property type="entry name" value="CELL SHAPE-DETERMINING PROTEIN MREB"/>
    <property type="match status" value="1"/>
</dbReference>
<dbReference type="PANTHER" id="PTHR42749">
    <property type="entry name" value="CELL SHAPE-DETERMINING PROTEIN MREB"/>
    <property type="match status" value="1"/>
</dbReference>
<dbReference type="GO" id="GO:0005737">
    <property type="term" value="C:cytoplasm"/>
    <property type="evidence" value="ECO:0007669"/>
    <property type="project" value="UniProtKB-SubCell"/>
</dbReference>
<dbReference type="InterPro" id="IPR056546">
    <property type="entry name" value="MreB_MamK-like"/>
</dbReference>
<evidence type="ECO:0000256" key="4">
    <source>
        <dbReference type="ARBA" id="ARBA00022840"/>
    </source>
</evidence>
<proteinExistence type="predicted"/>
<reference evidence="5" key="2">
    <citation type="journal article" date="2021" name="Microbiome">
        <title>Successional dynamics and alternative stable states in a saline activated sludge microbial community over 9 years.</title>
        <authorList>
            <person name="Wang Y."/>
            <person name="Ye J."/>
            <person name="Ju F."/>
            <person name="Liu L."/>
            <person name="Boyd J.A."/>
            <person name="Deng Y."/>
            <person name="Parks D.H."/>
            <person name="Jiang X."/>
            <person name="Yin X."/>
            <person name="Woodcroft B.J."/>
            <person name="Tyson G.W."/>
            <person name="Hugenholtz P."/>
            <person name="Polz M.F."/>
            <person name="Zhang T."/>
        </authorList>
    </citation>
    <scope>NUCLEOTIDE SEQUENCE</scope>
    <source>
        <strain evidence="5">HKST-UBA09</strain>
    </source>
</reference>
<dbReference type="AlphaFoldDB" id="A0A955L966"/>
<reference evidence="5" key="1">
    <citation type="submission" date="2020-04" db="EMBL/GenBank/DDBJ databases">
        <authorList>
            <person name="Zhang T."/>
        </authorList>
    </citation>
    <scope>NUCLEOTIDE SEQUENCE</scope>
    <source>
        <strain evidence="5">HKST-UBA09</strain>
    </source>
</reference>
<keyword evidence="4" id="KW-0067">ATP-binding</keyword>
<protein>
    <submittedName>
        <fullName evidence="5">Rod shape-determining protein</fullName>
    </submittedName>
</protein>
<dbReference type="InterPro" id="IPR043129">
    <property type="entry name" value="ATPase_NBD"/>
</dbReference>
<dbReference type="SUPFAM" id="SSF53067">
    <property type="entry name" value="Actin-like ATPase domain"/>
    <property type="match status" value="2"/>
</dbReference>
<dbReference type="EMBL" id="JAGQLF010000001">
    <property type="protein sequence ID" value="MCA9386432.1"/>
    <property type="molecule type" value="Genomic_DNA"/>
</dbReference>
<evidence type="ECO:0000256" key="3">
    <source>
        <dbReference type="ARBA" id="ARBA00022741"/>
    </source>
</evidence>
<dbReference type="Proteomes" id="UP000714915">
    <property type="component" value="Unassembled WGS sequence"/>
</dbReference>
<sequence length="340" mass="38398">MFKNFRKNNAEYIYIEFGTDQFKVYAPSINLFETKPSVICVSKDYDEVIFIGEEAVTKYSTKKYRKISPVINGTIHDYKASELFLHHELAVILEQMGRKTKFFRPNIVASIHSTSSEVEISAYTDALESFGVSSVTFVNEGVAALYSDSEIGSGIVCKIGYSITDLLIIINNEICYDNTFYFGSVNILSSVQDYIKDKYLIDISLKSINKVISEMDFSSSKKKIVQLKGKNLKDGLPVEFEVYQSEITNVIIEEFSVVIVELKKMIEKASTSELDQLLEEGITVSGGLFLIKEFSNEIKKHVKLKLQITDPIKATVMGLEIINNSPDLLENLEVKDLIFL</sequence>
<name>A0A955L966_9BACT</name>
<gene>
    <name evidence="5" type="ORF">KC669_00175</name>
</gene>
<comment type="caution">
    <text evidence="5">The sequence shown here is derived from an EMBL/GenBank/DDBJ whole genome shotgun (WGS) entry which is preliminary data.</text>
</comment>
<dbReference type="Gene3D" id="3.30.420.40">
    <property type="match status" value="2"/>
</dbReference>
<organism evidence="5 6">
    <name type="scientific">Candidatus Dojkabacteria bacterium</name>
    <dbReference type="NCBI Taxonomy" id="2099670"/>
    <lineage>
        <taxon>Bacteria</taxon>
        <taxon>Candidatus Dojkabacteria</taxon>
    </lineage>
</organism>
<comment type="subcellular location">
    <subcellularLocation>
        <location evidence="1">Cytoplasm</location>
    </subcellularLocation>
</comment>
<accession>A0A955L966</accession>
<dbReference type="GO" id="GO:0005524">
    <property type="term" value="F:ATP binding"/>
    <property type="evidence" value="ECO:0007669"/>
    <property type="project" value="UniProtKB-KW"/>
</dbReference>
<dbReference type="Pfam" id="PF06723">
    <property type="entry name" value="MreB_Mbl"/>
    <property type="match status" value="1"/>
</dbReference>
<evidence type="ECO:0000256" key="2">
    <source>
        <dbReference type="ARBA" id="ARBA00022490"/>
    </source>
</evidence>
<evidence type="ECO:0000313" key="5">
    <source>
        <dbReference type="EMBL" id="MCA9386432.1"/>
    </source>
</evidence>
<keyword evidence="3" id="KW-0547">Nucleotide-binding</keyword>
<evidence type="ECO:0000256" key="1">
    <source>
        <dbReference type="ARBA" id="ARBA00004496"/>
    </source>
</evidence>
<evidence type="ECO:0000313" key="6">
    <source>
        <dbReference type="Proteomes" id="UP000714915"/>
    </source>
</evidence>
<keyword evidence="2" id="KW-0963">Cytoplasm</keyword>